<dbReference type="InterPro" id="IPR001138">
    <property type="entry name" value="Zn2Cys6_DnaBD"/>
</dbReference>
<evidence type="ECO:0000313" key="6">
    <source>
        <dbReference type="EMBL" id="KAK5046814.1"/>
    </source>
</evidence>
<protein>
    <recommendedName>
        <fullName evidence="8">Zn(2)-C6 fungal-type domain-containing protein</fullName>
    </recommendedName>
</protein>
<keyword evidence="3" id="KW-0238">DNA-binding</keyword>
<keyword evidence="4" id="KW-0804">Transcription</keyword>
<evidence type="ECO:0000256" key="5">
    <source>
        <dbReference type="ARBA" id="ARBA00023242"/>
    </source>
</evidence>
<evidence type="ECO:0000313" key="7">
    <source>
        <dbReference type="Proteomes" id="UP001358417"/>
    </source>
</evidence>
<comment type="caution">
    <text evidence="6">The sequence shown here is derived from an EMBL/GenBank/DDBJ whole genome shotgun (WGS) entry which is preliminary data.</text>
</comment>
<dbReference type="GO" id="GO:0008270">
    <property type="term" value="F:zinc ion binding"/>
    <property type="evidence" value="ECO:0007669"/>
    <property type="project" value="InterPro"/>
</dbReference>
<dbReference type="InterPro" id="IPR021858">
    <property type="entry name" value="Fun_TF"/>
</dbReference>
<dbReference type="Pfam" id="PF11951">
    <property type="entry name" value="Fungal_trans_2"/>
    <property type="match status" value="1"/>
</dbReference>
<reference evidence="6 7" key="1">
    <citation type="submission" date="2023-08" db="EMBL/GenBank/DDBJ databases">
        <title>Black Yeasts Isolated from many extreme environments.</title>
        <authorList>
            <person name="Coleine C."/>
            <person name="Stajich J.E."/>
            <person name="Selbmann L."/>
        </authorList>
    </citation>
    <scope>NUCLEOTIDE SEQUENCE [LARGE SCALE GENOMIC DNA]</scope>
    <source>
        <strain evidence="6 7">CCFEE 5792</strain>
    </source>
</reference>
<dbReference type="GO" id="GO:0000981">
    <property type="term" value="F:DNA-binding transcription factor activity, RNA polymerase II-specific"/>
    <property type="evidence" value="ECO:0007669"/>
    <property type="project" value="InterPro"/>
</dbReference>
<comment type="subcellular location">
    <subcellularLocation>
        <location evidence="1">Nucleus</location>
    </subcellularLocation>
</comment>
<dbReference type="GO" id="GO:0045944">
    <property type="term" value="P:positive regulation of transcription by RNA polymerase II"/>
    <property type="evidence" value="ECO:0007669"/>
    <property type="project" value="TreeGrafter"/>
</dbReference>
<evidence type="ECO:0000256" key="4">
    <source>
        <dbReference type="ARBA" id="ARBA00023163"/>
    </source>
</evidence>
<keyword evidence="7" id="KW-1185">Reference proteome</keyword>
<dbReference type="InterPro" id="IPR036864">
    <property type="entry name" value="Zn2-C6_fun-type_DNA-bd_sf"/>
</dbReference>
<evidence type="ECO:0000256" key="2">
    <source>
        <dbReference type="ARBA" id="ARBA00023015"/>
    </source>
</evidence>
<proteinExistence type="predicted"/>
<dbReference type="EMBL" id="JAVRRD010000028">
    <property type="protein sequence ID" value="KAK5046814.1"/>
    <property type="molecule type" value="Genomic_DNA"/>
</dbReference>
<evidence type="ECO:0000256" key="1">
    <source>
        <dbReference type="ARBA" id="ARBA00004123"/>
    </source>
</evidence>
<dbReference type="RefSeq" id="XP_064702387.1">
    <property type="nucleotide sequence ID" value="XM_064850721.1"/>
</dbReference>
<name>A0AAV9MYK3_9EURO</name>
<accession>A0AAV9MYK3</accession>
<dbReference type="SUPFAM" id="SSF57701">
    <property type="entry name" value="Zn2/Cys6 DNA-binding domain"/>
    <property type="match status" value="1"/>
</dbReference>
<dbReference type="PANTHER" id="PTHR37534:SF49">
    <property type="entry name" value="LYSINE BIOSYNTHESIS REGULATORY PROTEIN LYS14"/>
    <property type="match status" value="1"/>
</dbReference>
<evidence type="ECO:0000256" key="3">
    <source>
        <dbReference type="ARBA" id="ARBA00023125"/>
    </source>
</evidence>
<dbReference type="GO" id="GO:0000976">
    <property type="term" value="F:transcription cis-regulatory region binding"/>
    <property type="evidence" value="ECO:0007669"/>
    <property type="project" value="TreeGrafter"/>
</dbReference>
<dbReference type="Proteomes" id="UP001358417">
    <property type="component" value="Unassembled WGS sequence"/>
</dbReference>
<gene>
    <name evidence="6" type="ORF">LTR84_007168</name>
</gene>
<keyword evidence="5" id="KW-0539">Nucleus</keyword>
<dbReference type="GeneID" id="89975334"/>
<evidence type="ECO:0008006" key="8">
    <source>
        <dbReference type="Google" id="ProtNLM"/>
    </source>
</evidence>
<keyword evidence="2" id="KW-0805">Transcription regulation</keyword>
<organism evidence="6 7">
    <name type="scientific">Exophiala bonariae</name>
    <dbReference type="NCBI Taxonomy" id="1690606"/>
    <lineage>
        <taxon>Eukaryota</taxon>
        <taxon>Fungi</taxon>
        <taxon>Dikarya</taxon>
        <taxon>Ascomycota</taxon>
        <taxon>Pezizomycotina</taxon>
        <taxon>Eurotiomycetes</taxon>
        <taxon>Chaetothyriomycetidae</taxon>
        <taxon>Chaetothyriales</taxon>
        <taxon>Herpotrichiellaceae</taxon>
        <taxon>Exophiala</taxon>
    </lineage>
</organism>
<dbReference type="AlphaFoldDB" id="A0AAV9MYK3"/>
<dbReference type="GO" id="GO:0005634">
    <property type="term" value="C:nucleus"/>
    <property type="evidence" value="ECO:0007669"/>
    <property type="project" value="UniProtKB-SubCell"/>
</dbReference>
<dbReference type="PANTHER" id="PTHR37534">
    <property type="entry name" value="TRANSCRIPTIONAL ACTIVATOR PROTEIN UGA3"/>
    <property type="match status" value="1"/>
</dbReference>
<sequence length="507" mass="57133">MVGKASSFVDPQAERWPRQSPMYLAGPARVGTDGGLERKIGCDKTIPTCKNCTRTNRTCEAYGLKLSWPDKIDRRRKPFQHGTTSNHDESTLSCTRRSKFSPIYLINTGVRDVQLSNCFVHSHTRESVMLKLSLPPLAKQLPMRRVSDGEEALLSYYEAKLARFITTLDDAENGFRHEIIPMAIAHDSHASQSLKAAILGLCAFHLGYQEDALRYKARALHSLKLSLRAETSDLMSAQVAACMMLCVYGVFDSSDGHWAVHLHGARSIAEKSNRRTILSPFLRSWLLYHEVLSQFSTSRADGDIHPIPQSGKPKTVIIGSLGCSEELMELVACINSITYTNPGQEYIETVRLRLANLSQVLQVKEDHHHLASSPIIDRHRIQQTADFYHIAALIYFHHHVQRLTSKHPSIKALVQSALMLISQLGICTSPWPLFVVACEVTEDAERLQILETFAGMERHRRIGNIAVTRMLVETLWKQQDLSDDDLVRTNLDWKAIVDLETMIPSFI</sequence>
<dbReference type="CDD" id="cd00067">
    <property type="entry name" value="GAL4"/>
    <property type="match status" value="1"/>
</dbReference>